<dbReference type="Pfam" id="PF01547">
    <property type="entry name" value="SBP_bac_1"/>
    <property type="match status" value="1"/>
</dbReference>
<keyword evidence="3" id="KW-1185">Reference proteome</keyword>
<proteinExistence type="predicted"/>
<dbReference type="PROSITE" id="PS51257">
    <property type="entry name" value="PROKAR_LIPOPROTEIN"/>
    <property type="match status" value="1"/>
</dbReference>
<evidence type="ECO:0000256" key="1">
    <source>
        <dbReference type="SAM" id="SignalP"/>
    </source>
</evidence>
<dbReference type="InterPro" id="IPR050490">
    <property type="entry name" value="Bact_solute-bd_prot1"/>
</dbReference>
<dbReference type="SUPFAM" id="SSF53850">
    <property type="entry name" value="Periplasmic binding protein-like II"/>
    <property type="match status" value="1"/>
</dbReference>
<dbReference type="PANTHER" id="PTHR43649">
    <property type="entry name" value="ARABINOSE-BINDING PROTEIN-RELATED"/>
    <property type="match status" value="1"/>
</dbReference>
<protein>
    <submittedName>
        <fullName evidence="2">ABC transporter substrate-binding protein</fullName>
    </submittedName>
</protein>
<dbReference type="RefSeq" id="WP_345435153.1">
    <property type="nucleotide sequence ID" value="NZ_BAABHK010000010.1"/>
</dbReference>
<name>A0ABP8UJU7_9ACTN</name>
<accession>A0ABP8UJU7</accession>
<dbReference type="PANTHER" id="PTHR43649:SF30">
    <property type="entry name" value="ABC TRANSPORTER SUBSTRATE-BINDING PROTEIN"/>
    <property type="match status" value="1"/>
</dbReference>
<dbReference type="EMBL" id="BAABHK010000010">
    <property type="protein sequence ID" value="GAA4632151.1"/>
    <property type="molecule type" value="Genomic_DNA"/>
</dbReference>
<evidence type="ECO:0000313" key="3">
    <source>
        <dbReference type="Proteomes" id="UP001501442"/>
    </source>
</evidence>
<dbReference type="CDD" id="cd14748">
    <property type="entry name" value="PBP2_UgpB"/>
    <property type="match status" value="1"/>
</dbReference>
<dbReference type="InterPro" id="IPR006059">
    <property type="entry name" value="SBP"/>
</dbReference>
<reference evidence="3" key="1">
    <citation type="journal article" date="2019" name="Int. J. Syst. Evol. Microbiol.">
        <title>The Global Catalogue of Microorganisms (GCM) 10K type strain sequencing project: providing services to taxonomists for standard genome sequencing and annotation.</title>
        <authorList>
            <consortium name="The Broad Institute Genomics Platform"/>
            <consortium name="The Broad Institute Genome Sequencing Center for Infectious Disease"/>
            <person name="Wu L."/>
            <person name="Ma J."/>
        </authorList>
    </citation>
    <scope>NUCLEOTIDE SEQUENCE [LARGE SCALE GENOMIC DNA]</scope>
    <source>
        <strain evidence="3">JCM 17939</strain>
    </source>
</reference>
<feature type="signal peptide" evidence="1">
    <location>
        <begin position="1"/>
        <end position="29"/>
    </location>
</feature>
<comment type="caution">
    <text evidence="2">The sequence shown here is derived from an EMBL/GenBank/DDBJ whole genome shotgun (WGS) entry which is preliminary data.</text>
</comment>
<evidence type="ECO:0000313" key="2">
    <source>
        <dbReference type="EMBL" id="GAA4632151.1"/>
    </source>
</evidence>
<gene>
    <name evidence="2" type="ORF">GCM10023196_064420</name>
</gene>
<organism evidence="2 3">
    <name type="scientific">Actinoallomurus vinaceus</name>
    <dbReference type="NCBI Taxonomy" id="1080074"/>
    <lineage>
        <taxon>Bacteria</taxon>
        <taxon>Bacillati</taxon>
        <taxon>Actinomycetota</taxon>
        <taxon>Actinomycetes</taxon>
        <taxon>Streptosporangiales</taxon>
        <taxon>Thermomonosporaceae</taxon>
        <taxon>Actinoallomurus</taxon>
    </lineage>
</organism>
<feature type="chain" id="PRO_5046773003" evidence="1">
    <location>
        <begin position="30"/>
        <end position="432"/>
    </location>
</feature>
<dbReference type="Gene3D" id="3.40.190.10">
    <property type="entry name" value="Periplasmic binding protein-like II"/>
    <property type="match status" value="1"/>
</dbReference>
<dbReference type="Proteomes" id="UP001501442">
    <property type="component" value="Unassembled WGS sequence"/>
</dbReference>
<sequence>MRAPSRPLGRGLGARLTAVAATLALGAVAGCSGGSGSSHDAVIVWHGYTDKELTAINALGREWNQAHPDQKVNVTFAGTNDDALKKTLGAFVSGKTPGVAYEFGSSITTLAKRSQTQDLTPLVKAAPAFQWNDFFPAARQAATTPDGKIYGIPALVDNLALVYNKKLFDAAGISYPTPSWTWTDFQNAARRLTDASKHQYGWSYANDGSEDTVWRFLALLWQAGGDLLTPDGKKSAFDSPAGLSAMQLLHDMAVTDHSVYLETGDGQYQNLFNSGKIAMLWTGPWDLSGIPKDVQYGSQILPGKVTHATIAGPDNYMLFNKADRKTAWAFIQWLDSAEVHLKFSIATGDLPLRESETKLPGYQDFLKRYPANKVFVDNLTKFVTKSRPNIPEYPKISQVIGTAVQSVLLGKAQPKAALDQARDQVDAILAGS</sequence>
<keyword evidence="1" id="KW-0732">Signal</keyword>